<dbReference type="Proteomes" id="UP000308600">
    <property type="component" value="Unassembled WGS sequence"/>
</dbReference>
<reference evidence="1 2" key="1">
    <citation type="journal article" date="2019" name="Nat. Ecol. Evol.">
        <title>Megaphylogeny resolves global patterns of mushroom evolution.</title>
        <authorList>
            <person name="Varga T."/>
            <person name="Krizsan K."/>
            <person name="Foldi C."/>
            <person name="Dima B."/>
            <person name="Sanchez-Garcia M."/>
            <person name="Sanchez-Ramirez S."/>
            <person name="Szollosi G.J."/>
            <person name="Szarkandi J.G."/>
            <person name="Papp V."/>
            <person name="Albert L."/>
            <person name="Andreopoulos W."/>
            <person name="Angelini C."/>
            <person name="Antonin V."/>
            <person name="Barry K.W."/>
            <person name="Bougher N.L."/>
            <person name="Buchanan P."/>
            <person name="Buyck B."/>
            <person name="Bense V."/>
            <person name="Catcheside P."/>
            <person name="Chovatia M."/>
            <person name="Cooper J."/>
            <person name="Damon W."/>
            <person name="Desjardin D."/>
            <person name="Finy P."/>
            <person name="Geml J."/>
            <person name="Haridas S."/>
            <person name="Hughes K."/>
            <person name="Justo A."/>
            <person name="Karasinski D."/>
            <person name="Kautmanova I."/>
            <person name="Kiss B."/>
            <person name="Kocsube S."/>
            <person name="Kotiranta H."/>
            <person name="LaButti K.M."/>
            <person name="Lechner B.E."/>
            <person name="Liimatainen K."/>
            <person name="Lipzen A."/>
            <person name="Lukacs Z."/>
            <person name="Mihaltcheva S."/>
            <person name="Morgado L.N."/>
            <person name="Niskanen T."/>
            <person name="Noordeloos M.E."/>
            <person name="Ohm R.A."/>
            <person name="Ortiz-Santana B."/>
            <person name="Ovrebo C."/>
            <person name="Racz N."/>
            <person name="Riley R."/>
            <person name="Savchenko A."/>
            <person name="Shiryaev A."/>
            <person name="Soop K."/>
            <person name="Spirin V."/>
            <person name="Szebenyi C."/>
            <person name="Tomsovsky M."/>
            <person name="Tulloss R.E."/>
            <person name="Uehling J."/>
            <person name="Grigoriev I.V."/>
            <person name="Vagvolgyi C."/>
            <person name="Papp T."/>
            <person name="Martin F.M."/>
            <person name="Miettinen O."/>
            <person name="Hibbett D.S."/>
            <person name="Nagy L.G."/>
        </authorList>
    </citation>
    <scope>NUCLEOTIDE SEQUENCE [LARGE SCALE GENOMIC DNA]</scope>
    <source>
        <strain evidence="1 2">NL-1719</strain>
    </source>
</reference>
<dbReference type="EMBL" id="ML208263">
    <property type="protein sequence ID" value="TFK75336.1"/>
    <property type="molecule type" value="Genomic_DNA"/>
</dbReference>
<evidence type="ECO:0000313" key="1">
    <source>
        <dbReference type="EMBL" id="TFK75336.1"/>
    </source>
</evidence>
<organism evidence="1 2">
    <name type="scientific">Pluteus cervinus</name>
    <dbReference type="NCBI Taxonomy" id="181527"/>
    <lineage>
        <taxon>Eukaryota</taxon>
        <taxon>Fungi</taxon>
        <taxon>Dikarya</taxon>
        <taxon>Basidiomycota</taxon>
        <taxon>Agaricomycotina</taxon>
        <taxon>Agaricomycetes</taxon>
        <taxon>Agaricomycetidae</taxon>
        <taxon>Agaricales</taxon>
        <taxon>Pluteineae</taxon>
        <taxon>Pluteaceae</taxon>
        <taxon>Pluteus</taxon>
    </lineage>
</organism>
<sequence length="315" mass="34743">MALVKVPSVHIHDNSNFPPEPDRALFDHAWGRVRQHVGGAPFGAGVGLHEAKRWHRRAYGRSPGEIDRMSPTEIGHAAAYEAFRQWLHDTPSYDPMDSERQRSSLIALAVAESSRLLQYLPYKATDGYSRTVASESAAFTASTLFYESRDDGYRSRGYDRDAWSSSDEYYDDDYRRSRSHSRPRHSRSLSRHRSAYLPPAQPQILPVGATSYMGSSVHVPGITPAAYPTPGMHPYGHGTAYGTHGTYIPPPSAIYPSAPLGSSHAYPGSSAPIVVSAGASMHHPQPWWAGNRSSPPKKTQTPPPPQAKSFQIKQQ</sequence>
<accession>A0ACD3BBX6</accession>
<evidence type="ECO:0000313" key="2">
    <source>
        <dbReference type="Proteomes" id="UP000308600"/>
    </source>
</evidence>
<proteinExistence type="predicted"/>
<protein>
    <submittedName>
        <fullName evidence="1">Uncharacterized protein</fullName>
    </submittedName>
</protein>
<gene>
    <name evidence="1" type="ORF">BDN72DRAFT_892302</name>
</gene>
<keyword evidence="2" id="KW-1185">Reference proteome</keyword>
<name>A0ACD3BBX6_9AGAR</name>